<gene>
    <name evidence="1" type="ORF">SCUD_LOCUS15483</name>
</gene>
<keyword evidence="2" id="KW-1185">Reference proteome</keyword>
<reference evidence="1 2" key="2">
    <citation type="submission" date="2018-11" db="EMBL/GenBank/DDBJ databases">
        <authorList>
            <consortium name="Pathogen Informatics"/>
        </authorList>
    </citation>
    <scope>NUCLEOTIDE SEQUENCE [LARGE SCALE GENOMIC DNA]</scope>
    <source>
        <strain evidence="1">Dakar</strain>
        <strain evidence="2">Dakar, Senegal</strain>
    </source>
</reference>
<reference evidence="3" key="1">
    <citation type="submission" date="2016-06" db="UniProtKB">
        <authorList>
            <consortium name="WormBaseParasite"/>
        </authorList>
    </citation>
    <scope>IDENTIFICATION</scope>
</reference>
<accession>A0A183KKC2</accession>
<dbReference type="WBParaSite" id="SCUD_0001548601-mRNA-1">
    <property type="protein sequence ID" value="SCUD_0001548601-mRNA-1"/>
    <property type="gene ID" value="SCUD_0001548601"/>
</dbReference>
<evidence type="ECO:0000313" key="2">
    <source>
        <dbReference type="Proteomes" id="UP000279833"/>
    </source>
</evidence>
<proteinExistence type="predicted"/>
<dbReference type="AlphaFoldDB" id="A0A183KKC2"/>
<dbReference type="EMBL" id="UZAK01037655">
    <property type="protein sequence ID" value="VDP59358.1"/>
    <property type="molecule type" value="Genomic_DNA"/>
</dbReference>
<sequence length="94" mass="10873">MIGNRRGCIYGAICFGCIRCIFRTRSKGRGICLAEPFIHLLDANHLISNKSDFIISIFILLPSFLEKMTRARFVRLYQTLCPTANLQLYIQRFL</sequence>
<name>A0A183KKC2_9TREM</name>
<evidence type="ECO:0000313" key="3">
    <source>
        <dbReference type="WBParaSite" id="SCUD_0001548601-mRNA-1"/>
    </source>
</evidence>
<organism evidence="3">
    <name type="scientific">Schistosoma curassoni</name>
    <dbReference type="NCBI Taxonomy" id="6186"/>
    <lineage>
        <taxon>Eukaryota</taxon>
        <taxon>Metazoa</taxon>
        <taxon>Spiralia</taxon>
        <taxon>Lophotrochozoa</taxon>
        <taxon>Platyhelminthes</taxon>
        <taxon>Trematoda</taxon>
        <taxon>Digenea</taxon>
        <taxon>Strigeidida</taxon>
        <taxon>Schistosomatoidea</taxon>
        <taxon>Schistosomatidae</taxon>
        <taxon>Schistosoma</taxon>
    </lineage>
</organism>
<evidence type="ECO:0000313" key="1">
    <source>
        <dbReference type="EMBL" id="VDP59358.1"/>
    </source>
</evidence>
<dbReference type="Proteomes" id="UP000279833">
    <property type="component" value="Unassembled WGS sequence"/>
</dbReference>
<protein>
    <submittedName>
        <fullName evidence="3">Secreted protein</fullName>
    </submittedName>
</protein>